<accession>A0ABT3W6M1</accession>
<evidence type="ECO:0000256" key="1">
    <source>
        <dbReference type="SAM" id="MobiDB-lite"/>
    </source>
</evidence>
<protein>
    <submittedName>
        <fullName evidence="2">Uncharacterized protein</fullName>
    </submittedName>
</protein>
<evidence type="ECO:0000313" key="2">
    <source>
        <dbReference type="EMBL" id="MCX5614029.1"/>
    </source>
</evidence>
<dbReference type="Proteomes" id="UP001165648">
    <property type="component" value="Unassembled WGS sequence"/>
</dbReference>
<comment type="caution">
    <text evidence="2">The sequence shown here is derived from an EMBL/GenBank/DDBJ whole genome shotgun (WGS) entry which is preliminary data.</text>
</comment>
<feature type="compositionally biased region" description="Basic residues" evidence="1">
    <location>
        <begin position="539"/>
        <end position="549"/>
    </location>
</feature>
<dbReference type="RefSeq" id="WP_266106304.1">
    <property type="nucleotide sequence ID" value="NZ_JANIDW010000001.1"/>
</dbReference>
<reference evidence="2 3" key="1">
    <citation type="submission" date="2022-07" db="EMBL/GenBank/DDBJ databases">
        <title>Bombella genomes.</title>
        <authorList>
            <person name="Harer L."/>
            <person name="Styblova S."/>
            <person name="Ehrmann M."/>
        </authorList>
    </citation>
    <scope>NUCLEOTIDE SEQUENCE [LARGE SCALE GENOMIC DNA]</scope>
    <source>
        <strain evidence="2 3">TMW 2.2558</strain>
    </source>
</reference>
<feature type="region of interest" description="Disordered" evidence="1">
    <location>
        <begin position="536"/>
        <end position="558"/>
    </location>
</feature>
<keyword evidence="3" id="KW-1185">Reference proteome</keyword>
<organism evidence="2 3">
    <name type="scientific">Bombella saccharophila</name>
    <dbReference type="NCBI Taxonomy" id="2967338"/>
    <lineage>
        <taxon>Bacteria</taxon>
        <taxon>Pseudomonadati</taxon>
        <taxon>Pseudomonadota</taxon>
        <taxon>Alphaproteobacteria</taxon>
        <taxon>Acetobacterales</taxon>
        <taxon>Acetobacteraceae</taxon>
        <taxon>Bombella</taxon>
    </lineage>
</organism>
<feature type="compositionally biased region" description="Basic and acidic residues" evidence="1">
    <location>
        <begin position="339"/>
        <end position="351"/>
    </location>
</feature>
<evidence type="ECO:0000313" key="3">
    <source>
        <dbReference type="Proteomes" id="UP001165648"/>
    </source>
</evidence>
<sequence>MTASCTGWDRHAGEMFNPLGNPNSPDAQSEVARRVRGEVVSTTPILPEEGDIWPGQPDPVPSLQDVSRSNSHFIDKWHQLRPQLEADLQHQLADGQGITVGEGVGKRYGSGKVVMPLDKTLPSHVQDNASAYLEPLDEQEAAQSAKALKSVNHTVSAASPATIPPQQEGHKENVVAQAPLPPPALIVVPPLPQAEPVKRPSLVPQKEVAAQATPAPQPPAKTMPFASALPVSRQHEAVIPHREEVAVRKATLPPPALIVIPPLPPAAPVKRPSMVPQKEMAAQAVPAPQQPVKTMPFASALPVSSPHEAAITHREEVATHEATLPPLPSIVVPSAPEPVAEKEVPRQDRKPTVAPPPARSGRYNNDVAAVFAAGGGALPLHESNKNTVINGLSHNPPAVSVIPEEMYSSTPSVGQGNDFDEGVGGAKSSSIPRHHEQVAASAEAIAPGTVSIPNGDGTFTLIRPDGNIKVVHEVRGASLQESAKQPARYERDSTVMQRPIPMPHYRPAAGPQQASRYDWEGDVIKLSETVGVAMPHATSGRRHPSHKHAGMGGKKGSARHHVVHDHYDSLDDFGDK</sequence>
<feature type="region of interest" description="Disordered" evidence="1">
    <location>
        <begin position="1"/>
        <end position="32"/>
    </location>
</feature>
<feature type="region of interest" description="Disordered" evidence="1">
    <location>
        <begin position="337"/>
        <end position="361"/>
    </location>
</feature>
<name>A0ABT3W6M1_9PROT</name>
<proteinExistence type="predicted"/>
<gene>
    <name evidence="2" type="ORF">NQF64_02030</name>
</gene>
<dbReference type="EMBL" id="JANIDW010000001">
    <property type="protein sequence ID" value="MCX5614029.1"/>
    <property type="molecule type" value="Genomic_DNA"/>
</dbReference>